<dbReference type="PANTHER" id="PTHR33929">
    <property type="entry name" value="MEMBRANE-ASSOCIATED KINASE REGULATOR 2-RELATED"/>
    <property type="match status" value="1"/>
</dbReference>
<sequence>MEILSKLKFWPNSMAPAAGADVSTDGDCFTNSSENSNDEKTDDEDSFFDLVFQSPDCNTNIENSRDFFLKEKNFSPEDNSKPVSPIALSRTTQKFKVFIMGLKKSSKCDKTEINSENRKHDSVNCKVEEVPVSSNFARDKSLRSKLLEEICDESSIYVSSKQSSKAFVPKYLKLIKPLHSKVSKRKNWIMNFSDSVMPNSSPVEAPVNLSPIKISDGSRVGSFVSKHLTKSRSATTAVGMTPPTVNRRDDSLLQQHDGIQGAILHCKKSFNSSSEEFSLLSRSVSYSSHEKLIQRGRSSCEEQKRCSI</sequence>
<organism evidence="2 3">
    <name type="scientific">Abeliophyllum distichum</name>
    <dbReference type="NCBI Taxonomy" id="126358"/>
    <lineage>
        <taxon>Eukaryota</taxon>
        <taxon>Viridiplantae</taxon>
        <taxon>Streptophyta</taxon>
        <taxon>Embryophyta</taxon>
        <taxon>Tracheophyta</taxon>
        <taxon>Spermatophyta</taxon>
        <taxon>Magnoliopsida</taxon>
        <taxon>eudicotyledons</taxon>
        <taxon>Gunneridae</taxon>
        <taxon>Pentapetalae</taxon>
        <taxon>asterids</taxon>
        <taxon>lamiids</taxon>
        <taxon>Lamiales</taxon>
        <taxon>Oleaceae</taxon>
        <taxon>Forsythieae</taxon>
        <taxon>Abeliophyllum</taxon>
    </lineage>
</organism>
<evidence type="ECO:0000313" key="2">
    <source>
        <dbReference type="EMBL" id="KAL2542113.1"/>
    </source>
</evidence>
<feature type="region of interest" description="Disordered" evidence="1">
    <location>
        <begin position="15"/>
        <end position="44"/>
    </location>
</feature>
<name>A0ABD1VXJ8_9LAMI</name>
<evidence type="ECO:0000313" key="3">
    <source>
        <dbReference type="Proteomes" id="UP001604336"/>
    </source>
</evidence>
<proteinExistence type="predicted"/>
<accession>A0ABD1VXJ8</accession>
<keyword evidence="3" id="KW-1185">Reference proteome</keyword>
<protein>
    <submittedName>
        <fullName evidence="2">Membrane-associated kinase regulator 5</fullName>
    </submittedName>
</protein>
<dbReference type="AlphaFoldDB" id="A0ABD1VXJ8"/>
<dbReference type="GO" id="GO:0016301">
    <property type="term" value="F:kinase activity"/>
    <property type="evidence" value="ECO:0007669"/>
    <property type="project" value="UniProtKB-KW"/>
</dbReference>
<dbReference type="PANTHER" id="PTHR33929:SF10">
    <property type="entry name" value="MEMBRANE-ASSOCIATED KINASE REGULATOR 2-RELATED"/>
    <property type="match status" value="1"/>
</dbReference>
<keyword evidence="2" id="KW-0808">Transferase</keyword>
<reference evidence="3" key="1">
    <citation type="submission" date="2024-07" db="EMBL/GenBank/DDBJ databases">
        <title>Two chromosome-level genome assemblies of Korean endemic species Abeliophyllum distichum and Forsythia ovata (Oleaceae).</title>
        <authorList>
            <person name="Jang H."/>
        </authorList>
    </citation>
    <scope>NUCLEOTIDE SEQUENCE [LARGE SCALE GENOMIC DNA]</scope>
</reference>
<dbReference type="InterPro" id="IPR039619">
    <property type="entry name" value="MAKR2/5"/>
</dbReference>
<dbReference type="Proteomes" id="UP001604336">
    <property type="component" value="Unassembled WGS sequence"/>
</dbReference>
<dbReference type="EMBL" id="JBFOLK010000001">
    <property type="protein sequence ID" value="KAL2542113.1"/>
    <property type="molecule type" value="Genomic_DNA"/>
</dbReference>
<gene>
    <name evidence="2" type="ORF">Adt_03091</name>
</gene>
<comment type="caution">
    <text evidence="2">The sequence shown here is derived from an EMBL/GenBank/DDBJ whole genome shotgun (WGS) entry which is preliminary data.</text>
</comment>
<evidence type="ECO:0000256" key="1">
    <source>
        <dbReference type="SAM" id="MobiDB-lite"/>
    </source>
</evidence>
<keyword evidence="2" id="KW-0418">Kinase</keyword>